<evidence type="ECO:0000256" key="1">
    <source>
        <dbReference type="ARBA" id="ARBA00004496"/>
    </source>
</evidence>
<dbReference type="PANTHER" id="PTHR42713:SF3">
    <property type="entry name" value="TRANSCRIPTIONAL REGULATORY PROTEIN HPTR"/>
    <property type="match status" value="1"/>
</dbReference>
<keyword evidence="3" id="KW-0963">Cytoplasm</keyword>
<dbReference type="PRINTS" id="PR00032">
    <property type="entry name" value="HTHARAC"/>
</dbReference>
<keyword evidence="6" id="KW-0805">Transcription regulation</keyword>
<comment type="subcellular location">
    <subcellularLocation>
        <location evidence="1">Cytoplasm</location>
    </subcellularLocation>
</comment>
<keyword evidence="8" id="KW-0804">Transcription</keyword>
<dbReference type="InterPro" id="IPR051552">
    <property type="entry name" value="HptR"/>
</dbReference>
<evidence type="ECO:0000256" key="9">
    <source>
        <dbReference type="ARBA" id="ARBA00024867"/>
    </source>
</evidence>
<dbReference type="Proteomes" id="UP000260680">
    <property type="component" value="Unassembled WGS sequence"/>
</dbReference>
<dbReference type="PANTHER" id="PTHR42713">
    <property type="entry name" value="HISTIDINE KINASE-RELATED"/>
    <property type="match status" value="1"/>
</dbReference>
<dbReference type="CDD" id="cd17536">
    <property type="entry name" value="REC_YesN-like"/>
    <property type="match status" value="1"/>
</dbReference>
<evidence type="ECO:0000313" key="14">
    <source>
        <dbReference type="Proteomes" id="UP000260680"/>
    </source>
</evidence>
<dbReference type="PROSITE" id="PS01124">
    <property type="entry name" value="HTH_ARAC_FAMILY_2"/>
    <property type="match status" value="1"/>
</dbReference>
<evidence type="ECO:0000256" key="4">
    <source>
        <dbReference type="ARBA" id="ARBA00022553"/>
    </source>
</evidence>
<keyword evidence="7" id="KW-0238">DNA-binding</keyword>
<dbReference type="AlphaFoldDB" id="A0A3E2NID7"/>
<keyword evidence="4 10" id="KW-0597">Phosphoprotein</keyword>
<evidence type="ECO:0000259" key="11">
    <source>
        <dbReference type="PROSITE" id="PS01124"/>
    </source>
</evidence>
<dbReference type="InterPro" id="IPR001789">
    <property type="entry name" value="Sig_transdc_resp-reg_receiver"/>
</dbReference>
<dbReference type="GO" id="GO:0000160">
    <property type="term" value="P:phosphorelay signal transduction system"/>
    <property type="evidence" value="ECO:0007669"/>
    <property type="project" value="UniProtKB-KW"/>
</dbReference>
<dbReference type="OrthoDB" id="9794370at2"/>
<dbReference type="InterPro" id="IPR018060">
    <property type="entry name" value="HTH_AraC"/>
</dbReference>
<dbReference type="GO" id="GO:0005737">
    <property type="term" value="C:cytoplasm"/>
    <property type="evidence" value="ECO:0007669"/>
    <property type="project" value="UniProtKB-SubCell"/>
</dbReference>
<gene>
    <name evidence="13" type="ORF">DS742_01145</name>
</gene>
<proteinExistence type="predicted"/>
<feature type="domain" description="HTH araC/xylS-type" evidence="11">
    <location>
        <begin position="411"/>
        <end position="509"/>
    </location>
</feature>
<dbReference type="SMART" id="SM00342">
    <property type="entry name" value="HTH_ARAC"/>
    <property type="match status" value="1"/>
</dbReference>
<evidence type="ECO:0000256" key="5">
    <source>
        <dbReference type="ARBA" id="ARBA00023012"/>
    </source>
</evidence>
<dbReference type="EMBL" id="QOHO01000005">
    <property type="protein sequence ID" value="RFZ80735.1"/>
    <property type="molecule type" value="Genomic_DNA"/>
</dbReference>
<feature type="modified residue" description="4-aspartylphosphate" evidence="10">
    <location>
        <position position="54"/>
    </location>
</feature>
<protein>
    <recommendedName>
        <fullName evidence="2">Stage 0 sporulation protein A homolog</fullName>
    </recommendedName>
</protein>
<organism evidence="13 14">
    <name type="scientific">Lacrimispora amygdalina</name>
    <dbReference type="NCBI Taxonomy" id="253257"/>
    <lineage>
        <taxon>Bacteria</taxon>
        <taxon>Bacillati</taxon>
        <taxon>Bacillota</taxon>
        <taxon>Clostridia</taxon>
        <taxon>Lachnospirales</taxon>
        <taxon>Lachnospiraceae</taxon>
        <taxon>Lacrimispora</taxon>
    </lineage>
</organism>
<evidence type="ECO:0000256" key="8">
    <source>
        <dbReference type="ARBA" id="ARBA00023163"/>
    </source>
</evidence>
<name>A0A3E2NID7_9FIRM</name>
<dbReference type="RefSeq" id="WP_117415207.1">
    <property type="nucleotide sequence ID" value="NZ_QOHO01000005.1"/>
</dbReference>
<dbReference type="GO" id="GO:0043565">
    <property type="term" value="F:sequence-specific DNA binding"/>
    <property type="evidence" value="ECO:0007669"/>
    <property type="project" value="InterPro"/>
</dbReference>
<comment type="caution">
    <text evidence="13">The sequence shown here is derived from an EMBL/GenBank/DDBJ whole genome shotgun (WGS) entry which is preliminary data.</text>
</comment>
<evidence type="ECO:0000256" key="10">
    <source>
        <dbReference type="PROSITE-ProRule" id="PRU00169"/>
    </source>
</evidence>
<dbReference type="PROSITE" id="PS50110">
    <property type="entry name" value="RESPONSE_REGULATORY"/>
    <property type="match status" value="1"/>
</dbReference>
<dbReference type="InterPro" id="IPR018062">
    <property type="entry name" value="HTH_AraC-typ_CS"/>
</dbReference>
<sequence length="520" mass="60042">MKIIIADDEIDVREGIRCLLNWSSLGFTICGEGKNGQDTLDQIRRLHPDVVLMDIRMPRLSGLEVVRLAKEEGFSGIFIIISGFSDFSYAQEAMRFGVTSYLTKPIDEQELEKAVLDARQFLTEELGKQKKLVQYRNRARESILCDILNNQASYPLPDCHDLQLDAPVYQVVLYTSYNQESPQSTWDFAGILRLANHNHNSLDYVRIGNHNVIILKGDFALRRFEELTDHYISQPQKGSPLDALFLTYGRPVCSIEQIHISYDDAKRLMKRRFFCSFNQHVLCYKDMPVEIQSQGTGFVMENTYSQQLSDYIQSGNRHMMLNVLEKLSQALYCSSLEISNIRHYLADIMIQIKSSIIYAYGNLGTLFPNNAAIIYTIEEKYYLYEILGFFTLQFEMCMNAIGSPTRDSVLYNIRQYIRHNYQEDLKLGTIAELFGYNSSYLGKVFTKTTGRNFNAFLDEVRIENSRRLLLDDNYKVYEIAQLVGYGNVDYFHKKFRKYTGISPAEYRRTHAGADIKMSAP</sequence>
<dbReference type="Gene3D" id="3.40.50.2300">
    <property type="match status" value="1"/>
</dbReference>
<evidence type="ECO:0000259" key="12">
    <source>
        <dbReference type="PROSITE" id="PS50110"/>
    </source>
</evidence>
<dbReference type="Pfam" id="PF00072">
    <property type="entry name" value="Response_reg"/>
    <property type="match status" value="1"/>
</dbReference>
<evidence type="ECO:0000256" key="7">
    <source>
        <dbReference type="ARBA" id="ARBA00023125"/>
    </source>
</evidence>
<dbReference type="Pfam" id="PF12833">
    <property type="entry name" value="HTH_18"/>
    <property type="match status" value="1"/>
</dbReference>
<evidence type="ECO:0000256" key="3">
    <source>
        <dbReference type="ARBA" id="ARBA00022490"/>
    </source>
</evidence>
<accession>A0A3E2NID7</accession>
<dbReference type="InterPro" id="IPR020449">
    <property type="entry name" value="Tscrpt_reg_AraC-type_HTH"/>
</dbReference>
<reference evidence="13 14" key="1">
    <citation type="submission" date="2018-07" db="EMBL/GenBank/DDBJ databases">
        <title>New species, Clostridium PI-S10-A1B.</title>
        <authorList>
            <person name="Krishna G."/>
            <person name="Summeta K."/>
            <person name="Shikha S."/>
            <person name="Prabhu P.B."/>
            <person name="Suresh K."/>
        </authorList>
    </citation>
    <scope>NUCLEOTIDE SEQUENCE [LARGE SCALE GENOMIC DNA]</scope>
    <source>
        <strain evidence="13 14">PI-S10-A1B</strain>
    </source>
</reference>
<dbReference type="InterPro" id="IPR011006">
    <property type="entry name" value="CheY-like_superfamily"/>
</dbReference>
<keyword evidence="5" id="KW-0902">Two-component regulatory system</keyword>
<evidence type="ECO:0000256" key="2">
    <source>
        <dbReference type="ARBA" id="ARBA00018672"/>
    </source>
</evidence>
<dbReference type="GO" id="GO:0003700">
    <property type="term" value="F:DNA-binding transcription factor activity"/>
    <property type="evidence" value="ECO:0007669"/>
    <property type="project" value="InterPro"/>
</dbReference>
<dbReference type="SUPFAM" id="SSF52172">
    <property type="entry name" value="CheY-like"/>
    <property type="match status" value="1"/>
</dbReference>
<dbReference type="SMART" id="SM00448">
    <property type="entry name" value="REC"/>
    <property type="match status" value="1"/>
</dbReference>
<dbReference type="InterPro" id="IPR009057">
    <property type="entry name" value="Homeodomain-like_sf"/>
</dbReference>
<evidence type="ECO:0000313" key="13">
    <source>
        <dbReference type="EMBL" id="RFZ80735.1"/>
    </source>
</evidence>
<comment type="function">
    <text evidence="9">May play the central regulatory role in sporulation. It may be an element of the effector pathway responsible for the activation of sporulation genes in response to nutritional stress. Spo0A may act in concert with spo0H (a sigma factor) to control the expression of some genes that are critical to the sporulation process.</text>
</comment>
<evidence type="ECO:0000256" key="6">
    <source>
        <dbReference type="ARBA" id="ARBA00023015"/>
    </source>
</evidence>
<dbReference type="SUPFAM" id="SSF46689">
    <property type="entry name" value="Homeodomain-like"/>
    <property type="match status" value="2"/>
</dbReference>
<dbReference type="PROSITE" id="PS00041">
    <property type="entry name" value="HTH_ARAC_FAMILY_1"/>
    <property type="match status" value="1"/>
</dbReference>
<dbReference type="Gene3D" id="1.10.10.60">
    <property type="entry name" value="Homeodomain-like"/>
    <property type="match status" value="2"/>
</dbReference>
<feature type="domain" description="Response regulatory" evidence="12">
    <location>
        <begin position="2"/>
        <end position="119"/>
    </location>
</feature>